<dbReference type="Proteomes" id="UP001054252">
    <property type="component" value="Unassembled WGS sequence"/>
</dbReference>
<reference evidence="2 3" key="1">
    <citation type="journal article" date="2021" name="Commun. Biol.">
        <title>The genome of Shorea leprosula (Dipterocarpaceae) highlights the ecological relevance of drought in aseasonal tropical rainforests.</title>
        <authorList>
            <person name="Ng K.K.S."/>
            <person name="Kobayashi M.J."/>
            <person name="Fawcett J.A."/>
            <person name="Hatakeyama M."/>
            <person name="Paape T."/>
            <person name="Ng C.H."/>
            <person name="Ang C.C."/>
            <person name="Tnah L.H."/>
            <person name="Lee C.T."/>
            <person name="Nishiyama T."/>
            <person name="Sese J."/>
            <person name="O'Brien M.J."/>
            <person name="Copetti D."/>
            <person name="Mohd Noor M.I."/>
            <person name="Ong R.C."/>
            <person name="Putra M."/>
            <person name="Sireger I.Z."/>
            <person name="Indrioko S."/>
            <person name="Kosugi Y."/>
            <person name="Izuno A."/>
            <person name="Isagi Y."/>
            <person name="Lee S.L."/>
            <person name="Shimizu K.K."/>
        </authorList>
    </citation>
    <scope>NUCLEOTIDE SEQUENCE [LARGE SCALE GENOMIC DNA]</scope>
    <source>
        <strain evidence="2">214</strain>
    </source>
</reference>
<evidence type="ECO:0000313" key="3">
    <source>
        <dbReference type="Proteomes" id="UP001054252"/>
    </source>
</evidence>
<evidence type="ECO:0000256" key="1">
    <source>
        <dbReference type="ARBA" id="ARBA00022821"/>
    </source>
</evidence>
<dbReference type="PANTHER" id="PTHR36766:SF30">
    <property type="entry name" value="TIR-NBS TYPE DISEASE RESISTANCE PROTEIN-RELATED"/>
    <property type="match status" value="1"/>
</dbReference>
<sequence>MVDLTSLTKLRIREIAELTRLPKSFTQSLTALETLYIEQCNDLTCLWEERREIEQGLLPFNLKHLSLERCGALESLPDAMMMRMVGSNSSNTSMLMLRLEKLEIYDCDSLKSFPRRKLPIMLKYLRMVDYMGLESLPDADGDNNSNLHLEIRNVPCLYSSEGCHQPPAFVKKFTVTDGGKWLESFPERMLQHCTRLQAIDIHHCKMLKNLPALDCVSSLLDLPIFDCEALESLPEELGLCTPNLKSLRIRRCENFKSLPNTMYQLKSLQQLCIADCLSIEFIPEKGLPPNLTDLQLEDCGALTMGLQNLTSLRWLAIEQKFPLDIVLPSSLTSLQIWNEENLKSIPWRLFQNLSSFETLWISNCQKLQSLPREAFPPSLGQLCISEGPHLKRQHFEAKGDYWTLTWSIPCVLIDEDELDALILMLPFMQEVKLLVFALTAALLNNGWTCNVASRSNSMKNGGAHKICHRLIVAATTVYPPKNALSGQFKDIYESGWSNASRQHYVKIISRIPLLYISFHVVLREVFMNSHMNYMGLGF</sequence>
<dbReference type="Gene3D" id="3.80.10.10">
    <property type="entry name" value="Ribonuclease Inhibitor"/>
    <property type="match status" value="2"/>
</dbReference>
<proteinExistence type="predicted"/>
<evidence type="ECO:0000313" key="2">
    <source>
        <dbReference type="EMBL" id="GKV48922.1"/>
    </source>
</evidence>
<protein>
    <recommendedName>
        <fullName evidence="4">Disease resistance protein</fullName>
    </recommendedName>
</protein>
<accession>A0AAV5MK10</accession>
<gene>
    <name evidence="2" type="ORF">SLEP1_g55704</name>
</gene>
<keyword evidence="3" id="KW-1185">Reference proteome</keyword>
<dbReference type="InterPro" id="IPR032675">
    <property type="entry name" value="LRR_dom_sf"/>
</dbReference>
<name>A0AAV5MK10_9ROSI</name>
<dbReference type="EMBL" id="BPVZ01000275">
    <property type="protein sequence ID" value="GKV48922.1"/>
    <property type="molecule type" value="Genomic_DNA"/>
</dbReference>
<dbReference type="AlphaFoldDB" id="A0AAV5MK10"/>
<dbReference type="GO" id="GO:0006952">
    <property type="term" value="P:defense response"/>
    <property type="evidence" value="ECO:0007669"/>
    <property type="project" value="UniProtKB-KW"/>
</dbReference>
<evidence type="ECO:0008006" key="4">
    <source>
        <dbReference type="Google" id="ProtNLM"/>
    </source>
</evidence>
<dbReference type="PANTHER" id="PTHR36766">
    <property type="entry name" value="PLANT BROAD-SPECTRUM MILDEW RESISTANCE PROTEIN RPW8"/>
    <property type="match status" value="1"/>
</dbReference>
<keyword evidence="1" id="KW-0611">Plant defense</keyword>
<dbReference type="SUPFAM" id="SSF52058">
    <property type="entry name" value="L domain-like"/>
    <property type="match status" value="2"/>
</dbReference>
<organism evidence="2 3">
    <name type="scientific">Rubroshorea leprosula</name>
    <dbReference type="NCBI Taxonomy" id="152421"/>
    <lineage>
        <taxon>Eukaryota</taxon>
        <taxon>Viridiplantae</taxon>
        <taxon>Streptophyta</taxon>
        <taxon>Embryophyta</taxon>
        <taxon>Tracheophyta</taxon>
        <taxon>Spermatophyta</taxon>
        <taxon>Magnoliopsida</taxon>
        <taxon>eudicotyledons</taxon>
        <taxon>Gunneridae</taxon>
        <taxon>Pentapetalae</taxon>
        <taxon>rosids</taxon>
        <taxon>malvids</taxon>
        <taxon>Malvales</taxon>
        <taxon>Dipterocarpaceae</taxon>
        <taxon>Rubroshorea</taxon>
    </lineage>
</organism>
<comment type="caution">
    <text evidence="2">The sequence shown here is derived from an EMBL/GenBank/DDBJ whole genome shotgun (WGS) entry which is preliminary data.</text>
</comment>